<dbReference type="AlphaFoldDB" id="A0A317PQ78"/>
<proteinExistence type="predicted"/>
<dbReference type="EMBL" id="QGTR01000001">
    <property type="protein sequence ID" value="PWW03631.1"/>
    <property type="molecule type" value="Genomic_DNA"/>
</dbReference>
<feature type="transmembrane region" description="Helical" evidence="1">
    <location>
        <begin position="166"/>
        <end position="188"/>
    </location>
</feature>
<dbReference type="CDD" id="cd00093">
    <property type="entry name" value="HTH_XRE"/>
    <property type="match status" value="1"/>
</dbReference>
<dbReference type="Gene3D" id="1.10.260.40">
    <property type="entry name" value="lambda repressor-like DNA-binding domains"/>
    <property type="match status" value="1"/>
</dbReference>
<dbReference type="SUPFAM" id="SSF47413">
    <property type="entry name" value="lambda repressor-like DNA-binding domains"/>
    <property type="match status" value="1"/>
</dbReference>
<dbReference type="Pfam" id="PF01381">
    <property type="entry name" value="HTH_3"/>
    <property type="match status" value="1"/>
</dbReference>
<comment type="caution">
    <text evidence="3">The sequence shown here is derived from an EMBL/GenBank/DDBJ whole genome shotgun (WGS) entry which is preliminary data.</text>
</comment>
<keyword evidence="1" id="KW-0472">Membrane</keyword>
<organism evidence="3 4">
    <name type="scientific">Hoeflea marina</name>
    <dbReference type="NCBI Taxonomy" id="274592"/>
    <lineage>
        <taxon>Bacteria</taxon>
        <taxon>Pseudomonadati</taxon>
        <taxon>Pseudomonadota</taxon>
        <taxon>Alphaproteobacteria</taxon>
        <taxon>Hyphomicrobiales</taxon>
        <taxon>Rhizobiaceae</taxon>
        <taxon>Hoeflea</taxon>
    </lineage>
</organism>
<gene>
    <name evidence="3" type="ORF">DFR52_101316</name>
</gene>
<feature type="transmembrane region" description="Helical" evidence="1">
    <location>
        <begin position="125"/>
        <end position="146"/>
    </location>
</feature>
<evidence type="ECO:0000313" key="4">
    <source>
        <dbReference type="Proteomes" id="UP000246352"/>
    </source>
</evidence>
<accession>A0A317PQ78</accession>
<sequence length="222" mass="24268">MAFGESSAQHGGITLGSRISQARKRAGLSREAAASRAGVTSETLAEWESDRSEPRANKLLTLAGVMGVSPAWLISGNGETPKQTETSSEWLEFSELREFVIEPSIMDAGQKLKEWHGEGYRYARFMVLGLHILLGSLAGIFSIYLYRASYQMSELPTISVPDAVAASPVLFWATLSAGILGVVLWTAMTRQKSANVFRIASLKLELAEMALRSDQRTRALDQ</sequence>
<dbReference type="GO" id="GO:0003677">
    <property type="term" value="F:DNA binding"/>
    <property type="evidence" value="ECO:0007669"/>
    <property type="project" value="InterPro"/>
</dbReference>
<protein>
    <submittedName>
        <fullName evidence="3">Transcriptional regulator with XRE-family HTH domain</fullName>
    </submittedName>
</protein>
<dbReference type="InterPro" id="IPR010982">
    <property type="entry name" value="Lambda_DNA-bd_dom_sf"/>
</dbReference>
<dbReference type="InterPro" id="IPR001387">
    <property type="entry name" value="Cro/C1-type_HTH"/>
</dbReference>
<dbReference type="OrthoDB" id="5659783at2"/>
<evidence type="ECO:0000256" key="1">
    <source>
        <dbReference type="SAM" id="Phobius"/>
    </source>
</evidence>
<reference evidence="3 4" key="1">
    <citation type="submission" date="2018-05" db="EMBL/GenBank/DDBJ databases">
        <title>Genomic Encyclopedia of Type Strains, Phase IV (KMG-IV): sequencing the most valuable type-strain genomes for metagenomic binning, comparative biology and taxonomic classification.</title>
        <authorList>
            <person name="Goeker M."/>
        </authorList>
    </citation>
    <scope>NUCLEOTIDE SEQUENCE [LARGE SCALE GENOMIC DNA]</scope>
    <source>
        <strain evidence="3 4">DSM 16791</strain>
    </source>
</reference>
<keyword evidence="4" id="KW-1185">Reference proteome</keyword>
<dbReference type="PROSITE" id="PS50943">
    <property type="entry name" value="HTH_CROC1"/>
    <property type="match status" value="1"/>
</dbReference>
<dbReference type="RefSeq" id="WP_110030165.1">
    <property type="nucleotide sequence ID" value="NZ_QGTR01000001.1"/>
</dbReference>
<evidence type="ECO:0000313" key="3">
    <source>
        <dbReference type="EMBL" id="PWW03631.1"/>
    </source>
</evidence>
<name>A0A317PQ78_9HYPH</name>
<evidence type="ECO:0000259" key="2">
    <source>
        <dbReference type="PROSITE" id="PS50943"/>
    </source>
</evidence>
<dbReference type="Proteomes" id="UP000246352">
    <property type="component" value="Unassembled WGS sequence"/>
</dbReference>
<feature type="domain" description="HTH cro/C1-type" evidence="2">
    <location>
        <begin position="19"/>
        <end position="73"/>
    </location>
</feature>
<keyword evidence="1" id="KW-1133">Transmembrane helix</keyword>
<dbReference type="SMART" id="SM00530">
    <property type="entry name" value="HTH_XRE"/>
    <property type="match status" value="1"/>
</dbReference>
<keyword evidence="1" id="KW-0812">Transmembrane</keyword>